<dbReference type="Pfam" id="PF00005">
    <property type="entry name" value="ABC_tran"/>
    <property type="match status" value="1"/>
</dbReference>
<dbReference type="CDD" id="cd03230">
    <property type="entry name" value="ABC_DR_subfamily_A"/>
    <property type="match status" value="1"/>
</dbReference>
<keyword evidence="3" id="KW-0547">Nucleotide-binding</keyword>
<proteinExistence type="inferred from homology"/>
<dbReference type="InterPro" id="IPR027417">
    <property type="entry name" value="P-loop_NTPase"/>
</dbReference>
<feature type="non-terminal residue" evidence="6">
    <location>
        <position position="1"/>
    </location>
</feature>
<dbReference type="InterPro" id="IPR003439">
    <property type="entry name" value="ABC_transporter-like_ATP-bd"/>
</dbReference>
<dbReference type="PANTHER" id="PTHR43335:SF4">
    <property type="entry name" value="ABC TRANSPORTER, ATP-BINDING PROTEIN"/>
    <property type="match status" value="1"/>
</dbReference>
<dbReference type="SUPFAM" id="SSF52540">
    <property type="entry name" value="P-loop containing nucleoside triphosphate hydrolases"/>
    <property type="match status" value="1"/>
</dbReference>
<organism evidence="6">
    <name type="scientific">marine metagenome</name>
    <dbReference type="NCBI Taxonomy" id="408172"/>
    <lineage>
        <taxon>unclassified sequences</taxon>
        <taxon>metagenomes</taxon>
        <taxon>ecological metagenomes</taxon>
    </lineage>
</organism>
<evidence type="ECO:0000256" key="3">
    <source>
        <dbReference type="ARBA" id="ARBA00022741"/>
    </source>
</evidence>
<evidence type="ECO:0000256" key="2">
    <source>
        <dbReference type="ARBA" id="ARBA00022448"/>
    </source>
</evidence>
<dbReference type="GO" id="GO:0005524">
    <property type="term" value="F:ATP binding"/>
    <property type="evidence" value="ECO:0007669"/>
    <property type="project" value="UniProtKB-KW"/>
</dbReference>
<dbReference type="AlphaFoldDB" id="A0A381XBQ9"/>
<dbReference type="GO" id="GO:0016887">
    <property type="term" value="F:ATP hydrolysis activity"/>
    <property type="evidence" value="ECO:0007669"/>
    <property type="project" value="InterPro"/>
</dbReference>
<keyword evidence="2" id="KW-0813">Transport</keyword>
<evidence type="ECO:0000259" key="5">
    <source>
        <dbReference type="PROSITE" id="PS50893"/>
    </source>
</evidence>
<name>A0A381XBQ9_9ZZZZ</name>
<dbReference type="PROSITE" id="PS50893">
    <property type="entry name" value="ABC_TRANSPORTER_2"/>
    <property type="match status" value="1"/>
</dbReference>
<sequence length="244" mass="26082">VIRVDSVTRTYGAITAVDDITFGVERGQVVGFVGPNGAGKSTTLKMLATFLRPTAGTVAVDGFDAVADPLEVRRRIGYLPGDTPLYRDMIVADLVRFVAGAHGLAGADLQVAMSRAIDMCGIGPVMSLRVRECSTGFRQRVGLSCALVHDPPVLLLDEPTHGFDPLQVMAFRDLLTELKQDRAILFSTHIIADVEAVSDRVLIIHHGRLLGDGTLAELRQRAGLGDAGLEPIFAHLVSTFGEPA</sequence>
<dbReference type="Gene3D" id="3.40.50.300">
    <property type="entry name" value="P-loop containing nucleotide triphosphate hydrolases"/>
    <property type="match status" value="1"/>
</dbReference>
<protein>
    <recommendedName>
        <fullName evidence="5">ABC transporter domain-containing protein</fullName>
    </recommendedName>
</protein>
<evidence type="ECO:0000256" key="4">
    <source>
        <dbReference type="ARBA" id="ARBA00022840"/>
    </source>
</evidence>
<keyword evidence="4" id="KW-0067">ATP-binding</keyword>
<gene>
    <name evidence="6" type="ORF">METZ01_LOCUS114856</name>
</gene>
<evidence type="ECO:0000313" key="6">
    <source>
        <dbReference type="EMBL" id="SVA62002.1"/>
    </source>
</evidence>
<accession>A0A381XBQ9</accession>
<dbReference type="PANTHER" id="PTHR43335">
    <property type="entry name" value="ABC TRANSPORTER, ATP-BINDING PROTEIN"/>
    <property type="match status" value="1"/>
</dbReference>
<dbReference type="InterPro" id="IPR003593">
    <property type="entry name" value="AAA+_ATPase"/>
</dbReference>
<comment type="similarity">
    <text evidence="1">Belongs to the ABC transporter superfamily.</text>
</comment>
<dbReference type="SMART" id="SM00382">
    <property type="entry name" value="AAA"/>
    <property type="match status" value="1"/>
</dbReference>
<dbReference type="EMBL" id="UINC01014554">
    <property type="protein sequence ID" value="SVA62002.1"/>
    <property type="molecule type" value="Genomic_DNA"/>
</dbReference>
<evidence type="ECO:0000256" key="1">
    <source>
        <dbReference type="ARBA" id="ARBA00005417"/>
    </source>
</evidence>
<feature type="domain" description="ABC transporter" evidence="5">
    <location>
        <begin position="2"/>
        <end position="231"/>
    </location>
</feature>
<reference evidence="6" key="1">
    <citation type="submission" date="2018-05" db="EMBL/GenBank/DDBJ databases">
        <authorList>
            <person name="Lanie J.A."/>
            <person name="Ng W.-L."/>
            <person name="Kazmierczak K.M."/>
            <person name="Andrzejewski T.M."/>
            <person name="Davidsen T.M."/>
            <person name="Wayne K.J."/>
            <person name="Tettelin H."/>
            <person name="Glass J.I."/>
            <person name="Rusch D."/>
            <person name="Podicherti R."/>
            <person name="Tsui H.-C.T."/>
            <person name="Winkler M.E."/>
        </authorList>
    </citation>
    <scope>NUCLEOTIDE SEQUENCE</scope>
</reference>